<evidence type="ECO:0000256" key="7">
    <source>
        <dbReference type="HAMAP-Rule" id="MF_00599"/>
    </source>
</evidence>
<keyword evidence="4 7" id="KW-1133">Transmembrane helix</keyword>
<dbReference type="PANTHER" id="PTHR37485:SF1">
    <property type="entry name" value="CELL DIVISION PROTEIN FTSB"/>
    <property type="match status" value="1"/>
</dbReference>
<keyword evidence="9" id="KW-1185">Reference proteome</keyword>
<dbReference type="Proteomes" id="UP000070433">
    <property type="component" value="Chromosome"/>
</dbReference>
<proteinExistence type="inferred from homology"/>
<dbReference type="InterPro" id="IPR007060">
    <property type="entry name" value="FtsL/DivIC"/>
</dbReference>
<dbReference type="PANTHER" id="PTHR37485">
    <property type="entry name" value="CELL DIVISION PROTEIN FTSB"/>
    <property type="match status" value="1"/>
</dbReference>
<name>A0A127JV70_9BURK</name>
<dbReference type="OrthoDB" id="7061211at2"/>
<dbReference type="GO" id="GO:0032153">
    <property type="term" value="C:cell division site"/>
    <property type="evidence" value="ECO:0007669"/>
    <property type="project" value="UniProtKB-UniRule"/>
</dbReference>
<gene>
    <name evidence="7" type="primary">ftsB</name>
    <name evidence="8" type="ORF">UC35_02250</name>
</gene>
<sequence>MANRLVPAFLIALLLVVHAQLWFGRGSVGSVSSLQQKLQAQKAANVQSQQANDRLASEVRDLKEGLEMVEEKARAELGMVKPNEVFVNITQSK</sequence>
<organism evidence="8 9">
    <name type="scientific">Ramlibacter tataouinensis</name>
    <dbReference type="NCBI Taxonomy" id="94132"/>
    <lineage>
        <taxon>Bacteria</taxon>
        <taxon>Pseudomonadati</taxon>
        <taxon>Pseudomonadota</taxon>
        <taxon>Betaproteobacteria</taxon>
        <taxon>Burkholderiales</taxon>
        <taxon>Comamonadaceae</taxon>
        <taxon>Ramlibacter</taxon>
    </lineage>
</organism>
<evidence type="ECO:0000256" key="2">
    <source>
        <dbReference type="ARBA" id="ARBA00022618"/>
    </source>
</evidence>
<evidence type="ECO:0000256" key="1">
    <source>
        <dbReference type="ARBA" id="ARBA00022475"/>
    </source>
</evidence>
<dbReference type="PATRIC" id="fig|94132.3.peg.451"/>
<dbReference type="HAMAP" id="MF_00599">
    <property type="entry name" value="FtsB"/>
    <property type="match status" value="1"/>
</dbReference>
<keyword evidence="5 7" id="KW-0472">Membrane</keyword>
<keyword evidence="1 7" id="KW-1003">Cell membrane</keyword>
<dbReference type="RefSeq" id="WP_061495780.1">
    <property type="nucleotide sequence ID" value="NZ_CP010951.1"/>
</dbReference>
<evidence type="ECO:0000256" key="4">
    <source>
        <dbReference type="ARBA" id="ARBA00022989"/>
    </source>
</evidence>
<comment type="function">
    <text evidence="7">Essential cell division protein. May link together the upstream cell division proteins, which are predominantly cytoplasmic, with the downstream cell division proteins, which are predominantly periplasmic.</text>
</comment>
<accession>A0A127JV70</accession>
<keyword evidence="7" id="KW-0997">Cell inner membrane</keyword>
<evidence type="ECO:0000256" key="6">
    <source>
        <dbReference type="ARBA" id="ARBA00023306"/>
    </source>
</evidence>
<evidence type="ECO:0000256" key="5">
    <source>
        <dbReference type="ARBA" id="ARBA00023136"/>
    </source>
</evidence>
<reference evidence="8 9" key="1">
    <citation type="journal article" date="2014" name="Int. J. Syst. Evol. Microbiol.">
        <title>Ramlibacter solisilvae sp. nov., isolated from forest soil, and emended description of the genus Ramlibacter.</title>
        <authorList>
            <person name="Lee H.J."/>
            <person name="Lee S.H."/>
            <person name="Lee S.S."/>
            <person name="Lee J.S."/>
            <person name="Kim Y."/>
            <person name="Kim S.C."/>
            <person name="Jeon C.O."/>
        </authorList>
    </citation>
    <scope>NUCLEOTIDE SEQUENCE [LARGE SCALE GENOMIC DNA]</scope>
    <source>
        <strain evidence="8 9">5-10</strain>
    </source>
</reference>
<dbReference type="InterPro" id="IPR023081">
    <property type="entry name" value="Cell_div_FtsB"/>
</dbReference>
<dbReference type="GO" id="GO:0005886">
    <property type="term" value="C:plasma membrane"/>
    <property type="evidence" value="ECO:0007669"/>
    <property type="project" value="UniProtKB-SubCell"/>
</dbReference>
<evidence type="ECO:0000313" key="9">
    <source>
        <dbReference type="Proteomes" id="UP000070433"/>
    </source>
</evidence>
<dbReference type="GO" id="GO:0030428">
    <property type="term" value="C:cell septum"/>
    <property type="evidence" value="ECO:0007669"/>
    <property type="project" value="TreeGrafter"/>
</dbReference>
<evidence type="ECO:0000313" key="8">
    <source>
        <dbReference type="EMBL" id="AMO21912.1"/>
    </source>
</evidence>
<dbReference type="Pfam" id="PF04977">
    <property type="entry name" value="DivIC"/>
    <property type="match status" value="1"/>
</dbReference>
<evidence type="ECO:0000256" key="3">
    <source>
        <dbReference type="ARBA" id="ARBA00022692"/>
    </source>
</evidence>
<keyword evidence="3 7" id="KW-0812">Transmembrane</keyword>
<keyword evidence="2 7" id="KW-0132">Cell division</keyword>
<comment type="similarity">
    <text evidence="7">Belongs to the FtsB family.</text>
</comment>
<feature type="topological domain" description="Cytoplasmic" evidence="7">
    <location>
        <begin position="1"/>
        <end position="5"/>
    </location>
</feature>
<comment type="subcellular location">
    <subcellularLocation>
        <location evidence="7">Cell inner membrane</location>
        <topology evidence="7">Single-pass type II membrane protein</topology>
    </subcellularLocation>
    <text evidence="7">Localizes to the division septum.</text>
</comment>
<dbReference type="GO" id="GO:0043093">
    <property type="term" value="P:FtsZ-dependent cytokinesis"/>
    <property type="evidence" value="ECO:0007669"/>
    <property type="project" value="UniProtKB-UniRule"/>
</dbReference>
<dbReference type="AlphaFoldDB" id="A0A127JV70"/>
<dbReference type="EMBL" id="CP010951">
    <property type="protein sequence ID" value="AMO21912.1"/>
    <property type="molecule type" value="Genomic_DNA"/>
</dbReference>
<comment type="subunit">
    <text evidence="7">Part of a complex composed of FtsB, FtsL and FtsQ.</text>
</comment>
<protein>
    <recommendedName>
        <fullName evidence="7">Cell division protein FtsB</fullName>
    </recommendedName>
</protein>
<feature type="topological domain" description="Periplasmic" evidence="7">
    <location>
        <begin position="24"/>
        <end position="93"/>
    </location>
</feature>
<keyword evidence="6 7" id="KW-0131">Cell cycle</keyword>